<feature type="compositionally biased region" description="Basic and acidic residues" evidence="1">
    <location>
        <begin position="231"/>
        <end position="249"/>
    </location>
</feature>
<reference evidence="2" key="1">
    <citation type="submission" date="2020-02" db="EMBL/GenBank/DDBJ databases">
        <authorList>
            <person name="Meier V. D."/>
        </authorList>
    </citation>
    <scope>NUCLEOTIDE SEQUENCE</scope>
    <source>
        <strain evidence="2">AVDCRST_MAG40</strain>
    </source>
</reference>
<feature type="region of interest" description="Disordered" evidence="1">
    <location>
        <begin position="1"/>
        <end position="292"/>
    </location>
</feature>
<feature type="compositionally biased region" description="Basic residues" evidence="1">
    <location>
        <begin position="55"/>
        <end position="80"/>
    </location>
</feature>
<gene>
    <name evidence="2" type="ORF">AVDCRST_MAG40-3467</name>
</gene>
<protein>
    <submittedName>
        <fullName evidence="2">Uncharacterized protein</fullName>
    </submittedName>
</protein>
<feature type="compositionally biased region" description="Basic and acidic residues" evidence="1">
    <location>
        <begin position="11"/>
        <end position="27"/>
    </location>
</feature>
<feature type="compositionally biased region" description="Basic and acidic residues" evidence="1">
    <location>
        <begin position="165"/>
        <end position="184"/>
    </location>
</feature>
<dbReference type="AlphaFoldDB" id="A0A6J4MKW6"/>
<sequence>EKTRPGARRPPPHDLARGGPDRHDLAGARRAAARLPPVRAVQLGGEPPRRAGGAPRRRAGGLRGRRGAARQRHAARHHADRQRAAGAAQRTRGGHLGGDLRRRRDLAARQAERGAVRARRHRAGGDAGRGDPRAHRQGRQRGVGGREREPRGAVAVRRLGRAARRAADARRDEPARGAAHRDLGRAVAAAHPHAAAGAQHARRHRFGQGRLDGEQPARDERERGRAHRLAAHHERAGERDARAAAERPGHRGQAPHRHPALPGRALARDAHRLAHPRLSEAAAEVHQPGDLL</sequence>
<feature type="compositionally biased region" description="Basic and acidic residues" evidence="1">
    <location>
        <begin position="211"/>
        <end position="223"/>
    </location>
</feature>
<organism evidence="2">
    <name type="scientific">uncultured Gemmatimonadaceae bacterium</name>
    <dbReference type="NCBI Taxonomy" id="246130"/>
    <lineage>
        <taxon>Bacteria</taxon>
        <taxon>Pseudomonadati</taxon>
        <taxon>Gemmatimonadota</taxon>
        <taxon>Gemmatimonadia</taxon>
        <taxon>Gemmatimonadales</taxon>
        <taxon>Gemmatimonadaceae</taxon>
        <taxon>environmental samples</taxon>
    </lineage>
</organism>
<accession>A0A6J4MKW6</accession>
<feature type="compositionally biased region" description="Basic and acidic residues" evidence="1">
    <location>
        <begin position="98"/>
        <end position="115"/>
    </location>
</feature>
<name>A0A6J4MKW6_9BACT</name>
<feature type="non-terminal residue" evidence="2">
    <location>
        <position position="1"/>
    </location>
</feature>
<dbReference type="EMBL" id="CADCTX010000955">
    <property type="protein sequence ID" value="CAA9360747.1"/>
    <property type="molecule type" value="Genomic_DNA"/>
</dbReference>
<evidence type="ECO:0000313" key="2">
    <source>
        <dbReference type="EMBL" id="CAA9360747.1"/>
    </source>
</evidence>
<feature type="compositionally biased region" description="Low complexity" evidence="1">
    <location>
        <begin position="28"/>
        <end position="54"/>
    </location>
</feature>
<feature type="compositionally biased region" description="Low complexity" evidence="1">
    <location>
        <begin position="185"/>
        <end position="199"/>
    </location>
</feature>
<feature type="non-terminal residue" evidence="2">
    <location>
        <position position="292"/>
    </location>
</feature>
<proteinExistence type="predicted"/>
<evidence type="ECO:0000256" key="1">
    <source>
        <dbReference type="SAM" id="MobiDB-lite"/>
    </source>
</evidence>